<evidence type="ECO:0000256" key="2">
    <source>
        <dbReference type="ARBA" id="ARBA00022448"/>
    </source>
</evidence>
<dbReference type="InterPro" id="IPR027417">
    <property type="entry name" value="P-loop_NTPase"/>
</dbReference>
<evidence type="ECO:0000256" key="7">
    <source>
        <dbReference type="ARBA" id="ARBA00022967"/>
    </source>
</evidence>
<dbReference type="SUPFAM" id="SSF52540">
    <property type="entry name" value="P-loop containing nucleoside triphosphate hydrolases"/>
    <property type="match status" value="2"/>
</dbReference>
<dbReference type="Proteomes" id="UP000677305">
    <property type="component" value="Chromosome"/>
</dbReference>
<protein>
    <submittedName>
        <fullName evidence="10">Sugar ABC transporter ATP-binding protein</fullName>
    </submittedName>
</protein>
<sequence>MLLKYILETKGIVKDFPGVRALEQVDLKIKKGEVHALVGENGAGKSTLMLTLGGIHKPDEGEILIEGERVHFESAHDANSKGISVVYQELSLVPNLSVAENIFANRQPVGKLNIIKKQDLIQKTKEMLKLFNIDYIDPMMLVKNLSIANQQVVEILKAISFNPKILILDEPTSSLTEIEVKRLFDNIRMLKKKGISFIYISHHLHEIFEIADSVTILRDGKYICDADVKDIDEDFLIRNMVGREIVNMYGERKENPKIGDTIFEVKDISKKDSYHNINFSVRQGEIVGFAGLVGAGRTEVGRGIFGAEPIDSGEIYLEGKKLKIKSPSDAIKHKISYLTEDRKTQGLYLDFSIKSNFISNKLDDFTSGIFIKDNKVNRSVEGYIKEFGVVTPSADRNVSNLSGGNQQKVLLGMWFGIHPKVLIVDEPTRGVDVGAKSEIYELLRELASKGTAVIVISSDLPEVLGISDRIIVMKEGHIVGELSKEEADEENVIALATGVDK</sequence>
<dbReference type="CDD" id="cd03216">
    <property type="entry name" value="ABC_Carb_Monos_I"/>
    <property type="match status" value="1"/>
</dbReference>
<gene>
    <name evidence="10" type="ORF">HYG85_16565</name>
</gene>
<evidence type="ECO:0000313" key="11">
    <source>
        <dbReference type="Proteomes" id="UP000677305"/>
    </source>
</evidence>
<dbReference type="CDD" id="cd03215">
    <property type="entry name" value="ABC_Carb_Monos_II"/>
    <property type="match status" value="1"/>
</dbReference>
<dbReference type="PANTHER" id="PTHR43790">
    <property type="entry name" value="CARBOHYDRATE TRANSPORT ATP-BINDING PROTEIN MG119-RELATED"/>
    <property type="match status" value="1"/>
</dbReference>
<evidence type="ECO:0000313" key="10">
    <source>
        <dbReference type="EMBL" id="QUH32042.1"/>
    </source>
</evidence>
<dbReference type="FunFam" id="3.40.50.300:FF:000127">
    <property type="entry name" value="Ribose import ATP-binding protein RbsA"/>
    <property type="match status" value="1"/>
</dbReference>
<keyword evidence="8" id="KW-0472">Membrane</keyword>
<keyword evidence="5" id="KW-0547">Nucleotide-binding</keyword>
<evidence type="ECO:0000256" key="8">
    <source>
        <dbReference type="ARBA" id="ARBA00023136"/>
    </source>
</evidence>
<dbReference type="KEGG" id="vgu:HYG85_16565"/>
<organism evidence="10 11">
    <name type="scientific">Vallitalea guaymasensis</name>
    <dbReference type="NCBI Taxonomy" id="1185412"/>
    <lineage>
        <taxon>Bacteria</taxon>
        <taxon>Bacillati</taxon>
        <taxon>Bacillota</taxon>
        <taxon>Clostridia</taxon>
        <taxon>Lachnospirales</taxon>
        <taxon>Vallitaleaceae</taxon>
        <taxon>Vallitalea</taxon>
    </lineage>
</organism>
<dbReference type="GO" id="GO:0005886">
    <property type="term" value="C:plasma membrane"/>
    <property type="evidence" value="ECO:0007669"/>
    <property type="project" value="UniProtKB-SubCell"/>
</dbReference>
<dbReference type="EMBL" id="CP058561">
    <property type="protein sequence ID" value="QUH32042.1"/>
    <property type="molecule type" value="Genomic_DNA"/>
</dbReference>
<keyword evidence="3" id="KW-1003">Cell membrane</keyword>
<dbReference type="Pfam" id="PF00005">
    <property type="entry name" value="ABC_tran"/>
    <property type="match status" value="2"/>
</dbReference>
<evidence type="ECO:0000256" key="5">
    <source>
        <dbReference type="ARBA" id="ARBA00022741"/>
    </source>
</evidence>
<keyword evidence="11" id="KW-1185">Reference proteome</keyword>
<dbReference type="InterPro" id="IPR050107">
    <property type="entry name" value="ABC_carbohydrate_import_ATPase"/>
</dbReference>
<accession>A0A8J8MFH9</accession>
<comment type="subcellular location">
    <subcellularLocation>
        <location evidence="1">Cell membrane</location>
        <topology evidence="1">Peripheral membrane protein</topology>
    </subcellularLocation>
</comment>
<proteinExistence type="predicted"/>
<feature type="domain" description="ABC transporter" evidence="9">
    <location>
        <begin position="256"/>
        <end position="500"/>
    </location>
</feature>
<keyword evidence="7" id="KW-1278">Translocase</keyword>
<evidence type="ECO:0000256" key="6">
    <source>
        <dbReference type="ARBA" id="ARBA00022840"/>
    </source>
</evidence>
<dbReference type="InterPro" id="IPR017871">
    <property type="entry name" value="ABC_transporter-like_CS"/>
</dbReference>
<dbReference type="SMART" id="SM00382">
    <property type="entry name" value="AAA"/>
    <property type="match status" value="2"/>
</dbReference>
<dbReference type="GO" id="GO:0016887">
    <property type="term" value="F:ATP hydrolysis activity"/>
    <property type="evidence" value="ECO:0007669"/>
    <property type="project" value="InterPro"/>
</dbReference>
<evidence type="ECO:0000256" key="3">
    <source>
        <dbReference type="ARBA" id="ARBA00022475"/>
    </source>
</evidence>
<evidence type="ECO:0000256" key="4">
    <source>
        <dbReference type="ARBA" id="ARBA00022737"/>
    </source>
</evidence>
<dbReference type="PANTHER" id="PTHR43790:SF9">
    <property type="entry name" value="GALACTOFURANOSE TRANSPORTER ATP-BINDING PROTEIN YTFR"/>
    <property type="match status" value="1"/>
</dbReference>
<dbReference type="AlphaFoldDB" id="A0A8J8MFH9"/>
<dbReference type="InterPro" id="IPR003439">
    <property type="entry name" value="ABC_transporter-like_ATP-bd"/>
</dbReference>
<keyword evidence="6 10" id="KW-0067">ATP-binding</keyword>
<dbReference type="GO" id="GO:0005524">
    <property type="term" value="F:ATP binding"/>
    <property type="evidence" value="ECO:0007669"/>
    <property type="project" value="UniProtKB-KW"/>
</dbReference>
<dbReference type="InterPro" id="IPR003593">
    <property type="entry name" value="AAA+_ATPase"/>
</dbReference>
<dbReference type="Gene3D" id="3.40.50.300">
    <property type="entry name" value="P-loop containing nucleotide triphosphate hydrolases"/>
    <property type="match status" value="2"/>
</dbReference>
<dbReference type="PROSITE" id="PS50893">
    <property type="entry name" value="ABC_TRANSPORTER_2"/>
    <property type="match status" value="2"/>
</dbReference>
<evidence type="ECO:0000256" key="1">
    <source>
        <dbReference type="ARBA" id="ARBA00004202"/>
    </source>
</evidence>
<name>A0A8J8MFH9_9FIRM</name>
<reference evidence="10 11" key="1">
    <citation type="submission" date="2020-07" db="EMBL/GenBank/DDBJ databases">
        <title>Vallitalea guaymasensis genome.</title>
        <authorList>
            <person name="Postec A."/>
        </authorList>
    </citation>
    <scope>NUCLEOTIDE SEQUENCE [LARGE SCALE GENOMIC DNA]</scope>
    <source>
        <strain evidence="10 11">Ra1766G1</strain>
    </source>
</reference>
<dbReference type="PROSITE" id="PS00211">
    <property type="entry name" value="ABC_TRANSPORTER_1"/>
    <property type="match status" value="1"/>
</dbReference>
<keyword evidence="2" id="KW-0813">Transport</keyword>
<keyword evidence="4" id="KW-0677">Repeat</keyword>
<feature type="domain" description="ABC transporter" evidence="9">
    <location>
        <begin position="7"/>
        <end position="244"/>
    </location>
</feature>
<evidence type="ECO:0000259" key="9">
    <source>
        <dbReference type="PROSITE" id="PS50893"/>
    </source>
</evidence>